<name>A0ABW4QI22_9BACL</name>
<evidence type="ECO:0000256" key="4">
    <source>
        <dbReference type="PROSITE-ProRule" id="PRU00335"/>
    </source>
</evidence>
<dbReference type="InterPro" id="IPR009057">
    <property type="entry name" value="Homeodomain-like_sf"/>
</dbReference>
<protein>
    <submittedName>
        <fullName evidence="6">TetR/AcrR family transcriptional regulator</fullName>
    </submittedName>
</protein>
<dbReference type="SUPFAM" id="SSF48498">
    <property type="entry name" value="Tetracyclin repressor-like, C-terminal domain"/>
    <property type="match status" value="1"/>
</dbReference>
<dbReference type="SUPFAM" id="SSF46689">
    <property type="entry name" value="Homeodomain-like"/>
    <property type="match status" value="1"/>
</dbReference>
<feature type="DNA-binding region" description="H-T-H motif" evidence="4">
    <location>
        <begin position="37"/>
        <end position="56"/>
    </location>
</feature>
<dbReference type="PRINTS" id="PR00455">
    <property type="entry name" value="HTHTETR"/>
</dbReference>
<dbReference type="Gene3D" id="1.10.357.10">
    <property type="entry name" value="Tetracycline Repressor, domain 2"/>
    <property type="match status" value="1"/>
</dbReference>
<evidence type="ECO:0000256" key="1">
    <source>
        <dbReference type="ARBA" id="ARBA00023015"/>
    </source>
</evidence>
<dbReference type="PANTHER" id="PTHR30055:SF234">
    <property type="entry name" value="HTH-TYPE TRANSCRIPTIONAL REGULATOR BETI"/>
    <property type="match status" value="1"/>
</dbReference>
<dbReference type="EMBL" id="JBHUFW010000005">
    <property type="protein sequence ID" value="MFD1863173.1"/>
    <property type="molecule type" value="Genomic_DNA"/>
</dbReference>
<feature type="domain" description="HTH tetR-type" evidence="5">
    <location>
        <begin position="14"/>
        <end position="74"/>
    </location>
</feature>
<evidence type="ECO:0000259" key="5">
    <source>
        <dbReference type="PROSITE" id="PS50977"/>
    </source>
</evidence>
<dbReference type="PROSITE" id="PS50977">
    <property type="entry name" value="HTH_TETR_2"/>
    <property type="match status" value="1"/>
</dbReference>
<dbReference type="InterPro" id="IPR036271">
    <property type="entry name" value="Tet_transcr_reg_TetR-rel_C_sf"/>
</dbReference>
<evidence type="ECO:0000313" key="7">
    <source>
        <dbReference type="Proteomes" id="UP001597273"/>
    </source>
</evidence>
<gene>
    <name evidence="6" type="ORF">ACFSDB_09530</name>
</gene>
<dbReference type="InterPro" id="IPR001647">
    <property type="entry name" value="HTH_TetR"/>
</dbReference>
<evidence type="ECO:0000313" key="6">
    <source>
        <dbReference type="EMBL" id="MFD1863173.1"/>
    </source>
</evidence>
<dbReference type="RefSeq" id="WP_204892068.1">
    <property type="nucleotide sequence ID" value="NZ_JBHUFW010000005.1"/>
</dbReference>
<proteinExistence type="predicted"/>
<dbReference type="Proteomes" id="UP001597273">
    <property type="component" value="Unassembled WGS sequence"/>
</dbReference>
<comment type="caution">
    <text evidence="6">The sequence shown here is derived from an EMBL/GenBank/DDBJ whole genome shotgun (WGS) entry which is preliminary data.</text>
</comment>
<dbReference type="PANTHER" id="PTHR30055">
    <property type="entry name" value="HTH-TYPE TRANSCRIPTIONAL REGULATOR RUTR"/>
    <property type="match status" value="1"/>
</dbReference>
<dbReference type="Pfam" id="PF00440">
    <property type="entry name" value="TetR_N"/>
    <property type="match status" value="1"/>
</dbReference>
<keyword evidence="2 4" id="KW-0238">DNA-binding</keyword>
<dbReference type="InterPro" id="IPR050109">
    <property type="entry name" value="HTH-type_TetR-like_transc_reg"/>
</dbReference>
<keyword evidence="1" id="KW-0805">Transcription regulation</keyword>
<evidence type="ECO:0000256" key="2">
    <source>
        <dbReference type="ARBA" id="ARBA00023125"/>
    </source>
</evidence>
<reference evidence="7" key="1">
    <citation type="journal article" date="2019" name="Int. J. Syst. Evol. Microbiol.">
        <title>The Global Catalogue of Microorganisms (GCM) 10K type strain sequencing project: providing services to taxonomists for standard genome sequencing and annotation.</title>
        <authorList>
            <consortium name="The Broad Institute Genomics Platform"/>
            <consortium name="The Broad Institute Genome Sequencing Center for Infectious Disease"/>
            <person name="Wu L."/>
            <person name="Ma J."/>
        </authorList>
    </citation>
    <scope>NUCLEOTIDE SEQUENCE [LARGE SCALE GENOMIC DNA]</scope>
    <source>
        <strain evidence="7">CGMCC 1.15475</strain>
    </source>
</reference>
<evidence type="ECO:0000256" key="3">
    <source>
        <dbReference type="ARBA" id="ARBA00023163"/>
    </source>
</evidence>
<keyword evidence="3" id="KW-0804">Transcription</keyword>
<dbReference type="Gene3D" id="1.10.10.60">
    <property type="entry name" value="Homeodomain-like"/>
    <property type="match status" value="1"/>
</dbReference>
<organism evidence="6 7">
    <name type="scientific">Planococcus chinensis</name>
    <dbReference type="NCBI Taxonomy" id="272917"/>
    <lineage>
        <taxon>Bacteria</taxon>
        <taxon>Bacillati</taxon>
        <taxon>Bacillota</taxon>
        <taxon>Bacilli</taxon>
        <taxon>Bacillales</taxon>
        <taxon>Caryophanaceae</taxon>
        <taxon>Planococcus</taxon>
    </lineage>
</organism>
<accession>A0ABW4QI22</accession>
<keyword evidence="7" id="KW-1185">Reference proteome</keyword>
<sequence>MAMAKKDSMTERGGRTREKILGAAREVFSESGYKDTTVSLIASRAKIGYGTVYAHFPAGKDEVLLEIMEDIMGDFYEIATAEYTPASKEEAFRFTLANTKSFLGLASLHRDWLALFYEAFGQSEMVRVRWDEITERFIARIAKNVDIVKAKGLSRNPHYDSLVIAGSLYYPAEKYVWKIALGKNAQSAEEIAHNIVELYTYGLFK</sequence>